<dbReference type="EMBL" id="MU267862">
    <property type="protein sequence ID" value="KAH7907884.1"/>
    <property type="molecule type" value="Genomic_DNA"/>
</dbReference>
<name>A0ACB8A352_9AGAM</name>
<dbReference type="Proteomes" id="UP000790377">
    <property type="component" value="Unassembled WGS sequence"/>
</dbReference>
<sequence length="306" mass="34218">MGKNIDTDLCAALAGQHLLLIGSEETYILHDHLLRLREQAEGRGHPCPGTAFCTHHRICGPSGEQVWNSKSTKDRSVKSPTTEELERTGDALVTFVLSSGLGIYPTGEAPLVDPATGIRIREAYPPWNVAARRVKSGIIVLSKGINSAPAWSYEGNWTFLDQLPSYVLARGDRDPNRGGAYAYGRNSGHSADVVGLQIVNAAVHMTVTRFLPEVVGALEEVTPTRRRKVVWAGNWFRTPVRWKEVRFREILAKYRSLMDLHIKSGERNDLLAQLVHHMRFESESDPWGLYHDVQGMNAILMHVRNH</sequence>
<proteinExistence type="predicted"/>
<evidence type="ECO:0000313" key="2">
    <source>
        <dbReference type="Proteomes" id="UP000790377"/>
    </source>
</evidence>
<evidence type="ECO:0000313" key="1">
    <source>
        <dbReference type="EMBL" id="KAH7907884.1"/>
    </source>
</evidence>
<keyword evidence="2" id="KW-1185">Reference proteome</keyword>
<protein>
    <submittedName>
        <fullName evidence="1">Uncharacterized protein</fullName>
    </submittedName>
</protein>
<comment type="caution">
    <text evidence="1">The sequence shown here is derived from an EMBL/GenBank/DDBJ whole genome shotgun (WGS) entry which is preliminary data.</text>
</comment>
<accession>A0ACB8A352</accession>
<organism evidence="1 2">
    <name type="scientific">Hygrophoropsis aurantiaca</name>
    <dbReference type="NCBI Taxonomy" id="72124"/>
    <lineage>
        <taxon>Eukaryota</taxon>
        <taxon>Fungi</taxon>
        <taxon>Dikarya</taxon>
        <taxon>Basidiomycota</taxon>
        <taxon>Agaricomycotina</taxon>
        <taxon>Agaricomycetes</taxon>
        <taxon>Agaricomycetidae</taxon>
        <taxon>Boletales</taxon>
        <taxon>Coniophorineae</taxon>
        <taxon>Hygrophoropsidaceae</taxon>
        <taxon>Hygrophoropsis</taxon>
    </lineage>
</organism>
<reference evidence="1" key="1">
    <citation type="journal article" date="2021" name="New Phytol.">
        <title>Evolutionary innovations through gain and loss of genes in the ectomycorrhizal Boletales.</title>
        <authorList>
            <person name="Wu G."/>
            <person name="Miyauchi S."/>
            <person name="Morin E."/>
            <person name="Kuo A."/>
            <person name="Drula E."/>
            <person name="Varga T."/>
            <person name="Kohler A."/>
            <person name="Feng B."/>
            <person name="Cao Y."/>
            <person name="Lipzen A."/>
            <person name="Daum C."/>
            <person name="Hundley H."/>
            <person name="Pangilinan J."/>
            <person name="Johnson J."/>
            <person name="Barry K."/>
            <person name="LaButti K."/>
            <person name="Ng V."/>
            <person name="Ahrendt S."/>
            <person name="Min B."/>
            <person name="Choi I.G."/>
            <person name="Park H."/>
            <person name="Plett J.M."/>
            <person name="Magnuson J."/>
            <person name="Spatafora J.W."/>
            <person name="Nagy L.G."/>
            <person name="Henrissat B."/>
            <person name="Grigoriev I.V."/>
            <person name="Yang Z.L."/>
            <person name="Xu J."/>
            <person name="Martin F.M."/>
        </authorList>
    </citation>
    <scope>NUCLEOTIDE SEQUENCE</scope>
    <source>
        <strain evidence="1">ATCC 28755</strain>
    </source>
</reference>
<gene>
    <name evidence="1" type="ORF">BJ138DRAFT_1158963</name>
</gene>